<dbReference type="InterPro" id="IPR005455">
    <property type="entry name" value="PFN_euk"/>
</dbReference>
<dbReference type="SMART" id="SM00392">
    <property type="entry name" value="PROF"/>
    <property type="match status" value="1"/>
</dbReference>
<evidence type="ECO:0000313" key="8">
    <source>
        <dbReference type="Proteomes" id="UP000186817"/>
    </source>
</evidence>
<dbReference type="GO" id="GO:0003785">
    <property type="term" value="F:actin monomer binding"/>
    <property type="evidence" value="ECO:0007669"/>
    <property type="project" value="TreeGrafter"/>
</dbReference>
<evidence type="ECO:0000256" key="6">
    <source>
        <dbReference type="RuleBase" id="RU003909"/>
    </source>
</evidence>
<evidence type="ECO:0000313" key="7">
    <source>
        <dbReference type="EMBL" id="OLP79453.1"/>
    </source>
</evidence>
<dbReference type="OrthoDB" id="421374at2759"/>
<evidence type="ECO:0000256" key="5">
    <source>
        <dbReference type="ARBA" id="ARBA00023212"/>
    </source>
</evidence>
<reference evidence="7 8" key="1">
    <citation type="submission" date="2016-02" db="EMBL/GenBank/DDBJ databases">
        <title>Genome analysis of coral dinoflagellate symbionts highlights evolutionary adaptations to a symbiotic lifestyle.</title>
        <authorList>
            <person name="Aranda M."/>
            <person name="Li Y."/>
            <person name="Liew Y.J."/>
            <person name="Baumgarten S."/>
            <person name="Simakov O."/>
            <person name="Wilson M."/>
            <person name="Piel J."/>
            <person name="Ashoor H."/>
            <person name="Bougouffa S."/>
            <person name="Bajic V.B."/>
            <person name="Ryu T."/>
            <person name="Ravasi T."/>
            <person name="Bayer T."/>
            <person name="Micklem G."/>
            <person name="Kim H."/>
            <person name="Bhak J."/>
            <person name="Lajeunesse T.C."/>
            <person name="Voolstra C.R."/>
        </authorList>
    </citation>
    <scope>NUCLEOTIDE SEQUENCE [LARGE SCALE GENOMIC DNA]</scope>
    <source>
        <strain evidence="7 8">CCMP2467</strain>
    </source>
</reference>
<dbReference type="InterPro" id="IPR048278">
    <property type="entry name" value="PFN"/>
</dbReference>
<accession>A0A1Q9C927</accession>
<proteinExistence type="inferred from homology"/>
<evidence type="ECO:0000256" key="2">
    <source>
        <dbReference type="ARBA" id="ARBA00010058"/>
    </source>
</evidence>
<dbReference type="InterPro" id="IPR036140">
    <property type="entry name" value="PFN_sf"/>
</dbReference>
<gene>
    <name evidence="7" type="primary">Pfn</name>
    <name evidence="7" type="ORF">AK812_SmicGene40266</name>
</gene>
<dbReference type="EMBL" id="LSRX01001484">
    <property type="protein sequence ID" value="OLP79453.1"/>
    <property type="molecule type" value="Genomic_DNA"/>
</dbReference>
<keyword evidence="8" id="KW-1185">Reference proteome</keyword>
<name>A0A1Q9C927_SYMMI</name>
<dbReference type="Gene3D" id="3.30.450.30">
    <property type="entry name" value="Dynein light chain 2a, cytoplasmic"/>
    <property type="match status" value="2"/>
</dbReference>
<keyword evidence="4 6" id="KW-0009">Actin-binding</keyword>
<keyword evidence="5" id="KW-0206">Cytoskeleton</keyword>
<evidence type="ECO:0000256" key="4">
    <source>
        <dbReference type="ARBA" id="ARBA00023203"/>
    </source>
</evidence>
<evidence type="ECO:0000256" key="3">
    <source>
        <dbReference type="ARBA" id="ARBA00022490"/>
    </source>
</evidence>
<dbReference type="PANTHER" id="PTHR11604">
    <property type="entry name" value="PROFILIN"/>
    <property type="match status" value="1"/>
</dbReference>
<organism evidence="7 8">
    <name type="scientific">Symbiodinium microadriaticum</name>
    <name type="common">Dinoflagellate</name>
    <name type="synonym">Zooxanthella microadriatica</name>
    <dbReference type="NCBI Taxonomy" id="2951"/>
    <lineage>
        <taxon>Eukaryota</taxon>
        <taxon>Sar</taxon>
        <taxon>Alveolata</taxon>
        <taxon>Dinophyceae</taxon>
        <taxon>Suessiales</taxon>
        <taxon>Symbiodiniaceae</taxon>
        <taxon>Symbiodinium</taxon>
    </lineage>
</organism>
<sequence length="399" mass="43399">MNSAHGFAGPSVKGSDPQSLGSLAALRIPKGCGPLAMYSYSEFLTKGTGKDIAQAMAEEEEASWDQTLDEWLISEGYCYAAGMAQLEDGNFYAAAPVADEAGWGFIFKEDHEQMIMQDMTEKKMTINEGTALKFLVDNHKAPPTGLWFGGEKYAVTRVDKNFESGDASSPALLVTGVSIAITKTQEEKGQVGGNCTKAIPCLGPYFLGFQQTSPSALTRCLRHHSYTRLGAMAEEEEASWDQTLDEWLISEGYCYAAGMAQLEDGNFYAAAPVAEEAGWGFIYKDDHEEMIMQDDMTEKKMTINEGTALKFLADNHKAPPTGLWFGGEKYAVTRVDKNFESGDASFVFIFAAKPKKGVSVAITKSQVICGFYDEEKGQVGGNCTKAVVAFAEYMVGLGY</sequence>
<dbReference type="Proteomes" id="UP000186817">
    <property type="component" value="Unassembled WGS sequence"/>
</dbReference>
<dbReference type="GO" id="GO:0005856">
    <property type="term" value="C:cytoskeleton"/>
    <property type="evidence" value="ECO:0007669"/>
    <property type="project" value="UniProtKB-SubCell"/>
</dbReference>
<comment type="similarity">
    <text evidence="2 6">Belongs to the profilin family.</text>
</comment>
<evidence type="ECO:0000256" key="1">
    <source>
        <dbReference type="ARBA" id="ARBA00004245"/>
    </source>
</evidence>
<dbReference type="SUPFAM" id="SSF55770">
    <property type="entry name" value="Profilin (actin-binding protein)"/>
    <property type="match status" value="2"/>
</dbReference>
<keyword evidence="3" id="KW-0963">Cytoplasm</keyword>
<comment type="subcellular location">
    <subcellularLocation>
        <location evidence="1">Cytoplasm</location>
        <location evidence="1">Cytoskeleton</location>
    </subcellularLocation>
</comment>
<protein>
    <recommendedName>
        <fullName evidence="6">Profilin</fullName>
    </recommendedName>
</protein>
<dbReference type="AlphaFoldDB" id="A0A1Q9C927"/>
<dbReference type="Pfam" id="PF00235">
    <property type="entry name" value="Profilin"/>
    <property type="match status" value="2"/>
</dbReference>
<dbReference type="PANTHER" id="PTHR11604:SF0">
    <property type="entry name" value="PROFILIN"/>
    <property type="match status" value="1"/>
</dbReference>
<dbReference type="GO" id="GO:0005938">
    <property type="term" value="C:cell cortex"/>
    <property type="evidence" value="ECO:0007669"/>
    <property type="project" value="TreeGrafter"/>
</dbReference>
<comment type="caution">
    <text evidence="7">The sequence shown here is derived from an EMBL/GenBank/DDBJ whole genome shotgun (WGS) entry which is preliminary data.</text>
</comment>